<feature type="compositionally biased region" description="Low complexity" evidence="1">
    <location>
        <begin position="71"/>
        <end position="89"/>
    </location>
</feature>
<dbReference type="Proteomes" id="UP000800040">
    <property type="component" value="Unassembled WGS sequence"/>
</dbReference>
<feature type="compositionally biased region" description="Low complexity" evidence="1">
    <location>
        <begin position="683"/>
        <end position="702"/>
    </location>
</feature>
<feature type="compositionally biased region" description="Polar residues" evidence="1">
    <location>
        <begin position="197"/>
        <end position="212"/>
    </location>
</feature>
<feature type="compositionally biased region" description="Acidic residues" evidence="1">
    <location>
        <begin position="609"/>
        <end position="628"/>
    </location>
</feature>
<dbReference type="OrthoDB" id="5407458at2759"/>
<proteinExistence type="predicted"/>
<keyword evidence="3" id="KW-1185">Reference proteome</keyword>
<organism evidence="2 3">
    <name type="scientific">Decorospora gaudefroyi</name>
    <dbReference type="NCBI Taxonomy" id="184978"/>
    <lineage>
        <taxon>Eukaryota</taxon>
        <taxon>Fungi</taxon>
        <taxon>Dikarya</taxon>
        <taxon>Ascomycota</taxon>
        <taxon>Pezizomycotina</taxon>
        <taxon>Dothideomycetes</taxon>
        <taxon>Pleosporomycetidae</taxon>
        <taxon>Pleosporales</taxon>
        <taxon>Pleosporineae</taxon>
        <taxon>Pleosporaceae</taxon>
        <taxon>Decorospora</taxon>
    </lineage>
</organism>
<feature type="compositionally biased region" description="Low complexity" evidence="1">
    <location>
        <begin position="97"/>
        <end position="110"/>
    </location>
</feature>
<evidence type="ECO:0000313" key="3">
    <source>
        <dbReference type="Proteomes" id="UP000800040"/>
    </source>
</evidence>
<feature type="compositionally biased region" description="Basic and acidic residues" evidence="1">
    <location>
        <begin position="41"/>
        <end position="53"/>
    </location>
</feature>
<evidence type="ECO:0000256" key="1">
    <source>
        <dbReference type="SAM" id="MobiDB-lite"/>
    </source>
</evidence>
<feature type="compositionally biased region" description="Polar residues" evidence="1">
    <location>
        <begin position="369"/>
        <end position="381"/>
    </location>
</feature>
<gene>
    <name evidence="2" type="ORF">BDW02DRAFT_414949</name>
</gene>
<feature type="region of interest" description="Disordered" evidence="1">
    <location>
        <begin position="758"/>
        <end position="825"/>
    </location>
</feature>
<feature type="region of interest" description="Disordered" evidence="1">
    <location>
        <begin position="1"/>
        <end position="717"/>
    </location>
</feature>
<feature type="compositionally biased region" description="Pro residues" evidence="1">
    <location>
        <begin position="278"/>
        <end position="294"/>
    </location>
</feature>
<dbReference type="EMBL" id="ML975252">
    <property type="protein sequence ID" value="KAF1838454.1"/>
    <property type="molecule type" value="Genomic_DNA"/>
</dbReference>
<feature type="compositionally biased region" description="Basic and acidic residues" evidence="1">
    <location>
        <begin position="473"/>
        <end position="482"/>
    </location>
</feature>
<protein>
    <submittedName>
        <fullName evidence="2">Uncharacterized protein</fullName>
    </submittedName>
</protein>
<reference evidence="2" key="1">
    <citation type="submission" date="2020-01" db="EMBL/GenBank/DDBJ databases">
        <authorList>
            <consortium name="DOE Joint Genome Institute"/>
            <person name="Haridas S."/>
            <person name="Albert R."/>
            <person name="Binder M."/>
            <person name="Bloem J."/>
            <person name="Labutti K."/>
            <person name="Salamov A."/>
            <person name="Andreopoulos B."/>
            <person name="Baker S.E."/>
            <person name="Barry K."/>
            <person name="Bills G."/>
            <person name="Bluhm B.H."/>
            <person name="Cannon C."/>
            <person name="Castanera R."/>
            <person name="Culley D.E."/>
            <person name="Daum C."/>
            <person name="Ezra D."/>
            <person name="Gonzalez J.B."/>
            <person name="Henrissat B."/>
            <person name="Kuo A."/>
            <person name="Liang C."/>
            <person name="Lipzen A."/>
            <person name="Lutzoni F."/>
            <person name="Magnuson J."/>
            <person name="Mondo S."/>
            <person name="Nolan M."/>
            <person name="Ohm R."/>
            <person name="Pangilinan J."/>
            <person name="Park H.-J."/>
            <person name="Ramirez L."/>
            <person name="Alfaro M."/>
            <person name="Sun H."/>
            <person name="Tritt A."/>
            <person name="Yoshinaga Y."/>
            <person name="Zwiers L.-H."/>
            <person name="Turgeon B.G."/>
            <person name="Goodwin S.B."/>
            <person name="Spatafora J.W."/>
            <person name="Crous P.W."/>
            <person name="Grigoriev I.V."/>
        </authorList>
    </citation>
    <scope>NUCLEOTIDE SEQUENCE</scope>
    <source>
        <strain evidence="2">P77</strain>
    </source>
</reference>
<feature type="compositionally biased region" description="Acidic residues" evidence="1">
    <location>
        <begin position="404"/>
        <end position="415"/>
    </location>
</feature>
<feature type="compositionally biased region" description="Polar residues" evidence="1">
    <location>
        <begin position="703"/>
        <end position="712"/>
    </location>
</feature>
<feature type="compositionally biased region" description="Polar residues" evidence="1">
    <location>
        <begin position="136"/>
        <end position="145"/>
    </location>
</feature>
<dbReference type="AlphaFoldDB" id="A0A6A5KV61"/>
<feature type="compositionally biased region" description="Polar residues" evidence="1">
    <location>
        <begin position="352"/>
        <end position="362"/>
    </location>
</feature>
<feature type="compositionally biased region" description="Basic and acidic residues" evidence="1">
    <location>
        <begin position="535"/>
        <end position="566"/>
    </location>
</feature>
<feature type="compositionally biased region" description="Basic and acidic residues" evidence="1">
    <location>
        <begin position="574"/>
        <end position="599"/>
    </location>
</feature>
<feature type="compositionally biased region" description="Polar residues" evidence="1">
    <location>
        <begin position="26"/>
        <end position="37"/>
    </location>
</feature>
<name>A0A6A5KV61_9PLEO</name>
<feature type="compositionally biased region" description="Polar residues" evidence="1">
    <location>
        <begin position="119"/>
        <end position="129"/>
    </location>
</feature>
<feature type="compositionally biased region" description="Polar residues" evidence="1">
    <location>
        <begin position="325"/>
        <end position="344"/>
    </location>
</feature>
<feature type="compositionally biased region" description="Basic residues" evidence="1">
    <location>
        <begin position="437"/>
        <end position="450"/>
    </location>
</feature>
<accession>A0A6A5KV61</accession>
<feature type="compositionally biased region" description="Basic and acidic residues" evidence="1">
    <location>
        <begin position="642"/>
        <end position="654"/>
    </location>
</feature>
<feature type="compositionally biased region" description="Basic residues" evidence="1">
    <location>
        <begin position="815"/>
        <end position="825"/>
    </location>
</feature>
<evidence type="ECO:0000313" key="2">
    <source>
        <dbReference type="EMBL" id="KAF1838454.1"/>
    </source>
</evidence>
<sequence>MASAQHLQPYCEDVSDDSDGPVSFQGRKSPNAANQSTKRSHPSDVDKEAEKPPAQESVPNNIDLRSDSGYSSYTAATVSSTNSAPSATAHCSPPVVPATAAPVPAQSPAPKTRRPAQSEPRQNSTNSSPRPKPLSRTASQSSKPSATHRRSTVSQQDRPDRRVRRDSRVDAGECTDPTCTTCGPNALPQQRRRPDIQPSQSARDVTRISSDQRSMRSDPAAYYTSPPSPTHVRQAAYLQGPAILQPSAPRRRSSSTSRQQRPMSYGGEPGPQYWVPGMPAPYPSPPQEHGPPPSSSASWRNSMQQYPPMASMGHMAPPMAPYMGPQTQTSAYPPYAFNSQTSSPYDGPQRPVMSSRNSSNFARNGPPVITQTQAPREQQYSARYGQPRIPAQLQLQDEAYQSESDSESESEEERGYDELDPRDPRAQRALMPPPKMTRTKSTSKKQRPPMRHANTTQVVDVDRVARRLSQVVVDDRPGRELTQRVTNEPSRRMSVSRPAPPQRKTQSDYVTPRARVVVNNSAKTDRRRSAQVYDKSYEDFVHAKEVQERARVKAEAKALKEADARAKAHAKAQKAHEDRYQAEQAQREKERKRQSRSEKVYYQPPPEFNDSEEEEEEEEEEDSEEDEIPIPAPAPPRRRRHTEVEQPKIKRIENAAEDYISAQRGAQNPYNDQIHRAAKKASRVPSVPSHSGSSGSDKQSQSNRTVMTSNGNGEVRLRVDASAPLSLSFNGDTECRTLRMIPAGNGMADIVIGSRNGESTYQGSERGSVAGDRRSLASNARRQAEETTETSSRSSRRRDDRVVQDSWDDQESRRPLRRRAPSYRN</sequence>
<feature type="compositionally biased region" description="Basic and acidic residues" evidence="1">
    <location>
        <begin position="416"/>
        <end position="426"/>
    </location>
</feature>